<dbReference type="Proteomes" id="UP000219327">
    <property type="component" value="Unassembled WGS sequence"/>
</dbReference>
<keyword evidence="2" id="KW-0808">Transferase</keyword>
<accession>A0A2A5WP90</accession>
<dbReference type="Pfam" id="PF17042">
    <property type="entry name" value="NBD_C"/>
    <property type="match status" value="1"/>
</dbReference>
<dbReference type="InterPro" id="IPR037051">
    <property type="entry name" value="4-carb_acid_sugar_kinase_N_sf"/>
</dbReference>
<organism evidence="9 10">
    <name type="scientific">OM182 bacterium MED-G24</name>
    <dbReference type="NCBI Taxonomy" id="1986255"/>
    <lineage>
        <taxon>Bacteria</taxon>
        <taxon>Pseudomonadati</taxon>
        <taxon>Pseudomonadota</taxon>
        <taxon>Gammaproteobacteria</taxon>
        <taxon>OMG group</taxon>
        <taxon>OM182 clade</taxon>
    </lineage>
</organism>
<dbReference type="InterPro" id="IPR010737">
    <property type="entry name" value="4-carb_acid_sugar_kinase_N"/>
</dbReference>
<evidence type="ECO:0000256" key="6">
    <source>
        <dbReference type="ARBA" id="ARBA00023277"/>
    </source>
</evidence>
<evidence type="ECO:0000259" key="7">
    <source>
        <dbReference type="Pfam" id="PF07005"/>
    </source>
</evidence>
<proteinExistence type="inferred from homology"/>
<evidence type="ECO:0000313" key="10">
    <source>
        <dbReference type="Proteomes" id="UP000219327"/>
    </source>
</evidence>
<evidence type="ECO:0000256" key="1">
    <source>
        <dbReference type="ARBA" id="ARBA00005715"/>
    </source>
</evidence>
<feature type="domain" description="Four-carbon acid sugar kinase N-terminal" evidence="7">
    <location>
        <begin position="6"/>
        <end position="146"/>
    </location>
</feature>
<dbReference type="Gene3D" id="3.40.50.10840">
    <property type="entry name" value="Putative sugar-binding, N-terminal domain"/>
    <property type="match status" value="1"/>
</dbReference>
<keyword evidence="3" id="KW-0547">Nucleotide-binding</keyword>
<evidence type="ECO:0000256" key="5">
    <source>
        <dbReference type="ARBA" id="ARBA00022840"/>
    </source>
</evidence>
<dbReference type="SUPFAM" id="SSF142764">
    <property type="entry name" value="YgbK-like"/>
    <property type="match status" value="1"/>
</dbReference>
<feature type="domain" description="Four-carbon acid sugar kinase nucleotide binding" evidence="8">
    <location>
        <begin position="260"/>
        <end position="334"/>
    </location>
</feature>
<dbReference type="Gene3D" id="3.40.980.20">
    <property type="entry name" value="Four-carbon acid sugar kinase, nucleotide binding domain"/>
    <property type="match status" value="1"/>
</dbReference>
<dbReference type="GO" id="GO:0016301">
    <property type="term" value="F:kinase activity"/>
    <property type="evidence" value="ECO:0007669"/>
    <property type="project" value="UniProtKB-KW"/>
</dbReference>
<comment type="caution">
    <text evidence="9">The sequence shown here is derived from an EMBL/GenBank/DDBJ whole genome shotgun (WGS) entry which is preliminary data.</text>
</comment>
<dbReference type="Pfam" id="PF07005">
    <property type="entry name" value="SBD_N"/>
    <property type="match status" value="1"/>
</dbReference>
<dbReference type="AlphaFoldDB" id="A0A2A5WP90"/>
<comment type="similarity">
    <text evidence="1">Belongs to the four-carbon acid sugar kinase family.</text>
</comment>
<dbReference type="EMBL" id="NTKD01000042">
    <property type="protein sequence ID" value="PDH37936.1"/>
    <property type="molecule type" value="Genomic_DNA"/>
</dbReference>
<evidence type="ECO:0008006" key="11">
    <source>
        <dbReference type="Google" id="ProtNLM"/>
    </source>
</evidence>
<evidence type="ECO:0000256" key="3">
    <source>
        <dbReference type="ARBA" id="ARBA00022741"/>
    </source>
</evidence>
<evidence type="ECO:0000256" key="2">
    <source>
        <dbReference type="ARBA" id="ARBA00022679"/>
    </source>
</evidence>
<evidence type="ECO:0000259" key="8">
    <source>
        <dbReference type="Pfam" id="PF17042"/>
    </source>
</evidence>
<dbReference type="InterPro" id="IPR031475">
    <property type="entry name" value="NBD_C"/>
</dbReference>
<name>A0A2A5WP90_9GAMM</name>
<evidence type="ECO:0000313" key="9">
    <source>
        <dbReference type="EMBL" id="PDH37936.1"/>
    </source>
</evidence>
<keyword evidence="6" id="KW-0119">Carbohydrate metabolism</keyword>
<evidence type="ECO:0000256" key="4">
    <source>
        <dbReference type="ARBA" id="ARBA00022777"/>
    </source>
</evidence>
<reference evidence="9 10" key="1">
    <citation type="submission" date="2017-08" db="EMBL/GenBank/DDBJ databases">
        <title>Fine stratification of microbial communities through a metagenomic profile of the photic zone.</title>
        <authorList>
            <person name="Haro-Moreno J.M."/>
            <person name="Lopez-Perez M."/>
            <person name="De La Torre J."/>
            <person name="Picazo A."/>
            <person name="Camacho A."/>
            <person name="Rodriguez-Valera F."/>
        </authorList>
    </citation>
    <scope>NUCLEOTIDE SEQUENCE [LARGE SCALE GENOMIC DNA]</scope>
    <source>
        <strain evidence="9">MED-G24</strain>
    </source>
</reference>
<dbReference type="GO" id="GO:0005524">
    <property type="term" value="F:ATP binding"/>
    <property type="evidence" value="ECO:0007669"/>
    <property type="project" value="UniProtKB-KW"/>
</dbReference>
<dbReference type="InterPro" id="IPR042213">
    <property type="entry name" value="NBD_C_sf"/>
</dbReference>
<keyword evidence="5" id="KW-0067">ATP-binding</keyword>
<protein>
    <recommendedName>
        <fullName evidence="11">Four-carbon acid sugar kinase N-terminal domain-containing protein</fullName>
    </recommendedName>
</protein>
<gene>
    <name evidence="9" type="ORF">CNE99_07580</name>
</gene>
<keyword evidence="4" id="KW-0418">Kinase</keyword>
<sequence length="340" mass="36070">MTPELFVTADDRTGALEVGGVIASHGIEVPVGPYAADADSACLVVDLDCRQVPGADAASRMLRAHGKTARFRAHKMDSGLRGNWPHEVKALTTLGYRVAVVPSFPDAGRRCVGGVVFVDDVPVLDSPFGNDPFTAPVSNRPVEILEHAGCLDPGIEVWDADDNRELQAAITRCRAEDRVLVGPTGAVGAFADTVFNGRGTLHRTIQKPVLIICGSLNATSRRQLTHLGVPVQMMDGDCNVVADVSVFATHLPDEEVTLPEARNVAMRTAGFVREQLKTERFATLLMIGGDTSAALLGDETVVVIGTVDTGIPVSRYSNIDLVTKGGGIGQPDTLIKLLSE</sequence>